<evidence type="ECO:0000313" key="3">
    <source>
        <dbReference type="EMBL" id="AAF02428.1"/>
    </source>
</evidence>
<accession>Q9RB87</accession>
<gene>
    <name evidence="3" type="primary">phnY</name>
</gene>
<keyword evidence="2" id="KW-0560">Oxidoreductase</keyword>
<dbReference type="GO" id="GO:0051213">
    <property type="term" value="F:dioxygenase activity"/>
    <property type="evidence" value="ECO:0007669"/>
    <property type="project" value="UniProtKB-KW"/>
</dbReference>
<dbReference type="GO" id="GO:0019380">
    <property type="term" value="P:3-phenylpropionate catabolic process"/>
    <property type="evidence" value="ECO:0007669"/>
    <property type="project" value="TreeGrafter"/>
</dbReference>
<reference evidence="3" key="1">
    <citation type="journal article" date="1999" name="Biochem. Biophys. Res. Commun.">
        <title>Conserved and hybrid meta-cleavage operons from PAH-degrading Burkholderia RP007.</title>
        <authorList>
            <person name="Laurie A.D."/>
            <person name="Lloyd-Jones G."/>
        </authorList>
    </citation>
    <scope>NUCLEOTIDE SEQUENCE</scope>
    <source>
        <strain evidence="3">RP007</strain>
    </source>
</reference>
<evidence type="ECO:0000256" key="1">
    <source>
        <dbReference type="ARBA" id="ARBA00009570"/>
    </source>
</evidence>
<name>Q9RB87_9BURK</name>
<dbReference type="Pfam" id="PF00866">
    <property type="entry name" value="Ring_hydroxyl_B"/>
    <property type="match status" value="1"/>
</dbReference>
<dbReference type="PANTHER" id="PTHR41534:SF1">
    <property type="entry name" value="BLR3401 PROTEIN"/>
    <property type="match status" value="1"/>
</dbReference>
<dbReference type="CDD" id="cd00667">
    <property type="entry name" value="ring_hydroxylating_dioxygenases_beta"/>
    <property type="match status" value="1"/>
</dbReference>
<dbReference type="AlphaFoldDB" id="Q9RB87"/>
<dbReference type="Gene3D" id="3.10.450.50">
    <property type="match status" value="1"/>
</dbReference>
<organism evidence="3">
    <name type="scientific">Paraburkholderia sartisoli</name>
    <dbReference type="NCBI Taxonomy" id="83784"/>
    <lineage>
        <taxon>Bacteria</taxon>
        <taxon>Pseudomonadati</taxon>
        <taxon>Pseudomonadota</taxon>
        <taxon>Betaproteobacteria</taxon>
        <taxon>Burkholderiales</taxon>
        <taxon>Burkholderiaceae</taxon>
        <taxon>Paraburkholderia</taxon>
    </lineage>
</organism>
<dbReference type="PANTHER" id="PTHR41534">
    <property type="entry name" value="BLR3401 PROTEIN"/>
    <property type="match status" value="1"/>
</dbReference>
<dbReference type="SUPFAM" id="SSF54427">
    <property type="entry name" value="NTF2-like"/>
    <property type="match status" value="1"/>
</dbReference>
<dbReference type="InterPro" id="IPR000391">
    <property type="entry name" value="Rng_hydr_dOase-bsu"/>
</dbReference>
<proteinExistence type="inferred from homology"/>
<dbReference type="InterPro" id="IPR032710">
    <property type="entry name" value="NTF2-like_dom_sf"/>
</dbReference>
<dbReference type="EMBL" id="AF112137">
    <property type="protein sequence ID" value="AAF02428.1"/>
    <property type="molecule type" value="Genomic_DNA"/>
</dbReference>
<keyword evidence="3" id="KW-0223">Dioxygenase</keyword>
<protein>
    <submittedName>
        <fullName evidence="3">Aromatic 1,2-dioxygenase beta subunit</fullName>
    </submittedName>
</protein>
<evidence type="ECO:0000256" key="2">
    <source>
        <dbReference type="ARBA" id="ARBA00023002"/>
    </source>
</evidence>
<sequence length="197" mass="22506">MGHGCVFYMRTQPLEHLTLLAVNFLQYEATLLDERKFEEWSELFDDAGTYWAPTTYDQASPLTQVSIFYDDKRMMAQRINRLRHERIHVQSPYSRTMHMVSNVRVMSGIDEAGHFSVGSNFIMVEYQPAVPEGRQRMFAGFYSHELSFDGGAEESLRIRRKKATLLNCDSTFKPAGALLLGPSESVKTALLLKPGRC</sequence>
<comment type="similarity">
    <text evidence="1">Belongs to the bacterial ring-hydroxylating dioxygenase beta subunit family.</text>
</comment>